<proteinExistence type="predicted"/>
<gene>
    <name evidence="1" type="ORF">MBAV_006122</name>
</gene>
<organism evidence="1 2">
    <name type="scientific">Candidatus Magnetobacterium bavaricum</name>
    <dbReference type="NCBI Taxonomy" id="29290"/>
    <lineage>
        <taxon>Bacteria</taxon>
        <taxon>Pseudomonadati</taxon>
        <taxon>Nitrospirota</taxon>
        <taxon>Thermodesulfovibrionia</taxon>
        <taxon>Thermodesulfovibrionales</taxon>
        <taxon>Candidatus Magnetobacteriaceae</taxon>
        <taxon>Candidatus Magnetobacterium</taxon>
    </lineage>
</organism>
<dbReference type="EMBL" id="LACI01002603">
    <property type="protein sequence ID" value="KJU81684.1"/>
    <property type="molecule type" value="Genomic_DNA"/>
</dbReference>
<dbReference type="AlphaFoldDB" id="A0A0F3GI97"/>
<accession>A0A0F3GI97</accession>
<evidence type="ECO:0000313" key="2">
    <source>
        <dbReference type="Proteomes" id="UP000033423"/>
    </source>
</evidence>
<protein>
    <submittedName>
        <fullName evidence="1">Uncharacterized protein</fullName>
    </submittedName>
</protein>
<feature type="non-terminal residue" evidence="1">
    <location>
        <position position="1"/>
    </location>
</feature>
<dbReference type="Proteomes" id="UP000033423">
    <property type="component" value="Unassembled WGS sequence"/>
</dbReference>
<comment type="caution">
    <text evidence="1">The sequence shown here is derived from an EMBL/GenBank/DDBJ whole genome shotgun (WGS) entry which is preliminary data.</text>
</comment>
<sequence>EDVLAGVIPTESYPSTVRRKVIDFAAKIVKTGGVIIVKVAKAAMDIFKLEKVWERCQNPVPILA</sequence>
<keyword evidence="2" id="KW-1185">Reference proteome</keyword>
<name>A0A0F3GI97_9BACT</name>
<reference evidence="1 2" key="1">
    <citation type="submission" date="2015-02" db="EMBL/GenBank/DDBJ databases">
        <title>Single-cell genomics of uncultivated deep-branching MTB reveals a conserved set of magnetosome genes.</title>
        <authorList>
            <person name="Kolinko S."/>
            <person name="Richter M."/>
            <person name="Glockner F.O."/>
            <person name="Brachmann A."/>
            <person name="Schuler D."/>
        </authorList>
    </citation>
    <scope>NUCLEOTIDE SEQUENCE [LARGE SCALE GENOMIC DNA]</scope>
    <source>
        <strain evidence="1">TM-1</strain>
    </source>
</reference>
<evidence type="ECO:0000313" key="1">
    <source>
        <dbReference type="EMBL" id="KJU81684.1"/>
    </source>
</evidence>